<evidence type="ECO:0000313" key="5">
    <source>
        <dbReference type="EMBL" id="BBA85084.1"/>
    </source>
</evidence>
<dbReference type="InterPro" id="IPR014719">
    <property type="entry name" value="Ribosomal_bL12_C/ClpS-like"/>
</dbReference>
<comment type="subunit">
    <text evidence="3">Homodimer. Part of the ribosomal stalk of the 50S ribosomal subunit. Forms a multimeric L10(L12)X complex, where L10 forms an elongated spine to which 2 to 4 L12 dimers bind in a sequential fashion. Binds GTP-bound translation factors.</text>
</comment>
<dbReference type="InterPro" id="IPR000206">
    <property type="entry name" value="Ribosomal_bL12"/>
</dbReference>
<organism evidence="5 6">
    <name type="scientific">endosymbiont of Rhynchophorus ferrugineus</name>
    <dbReference type="NCBI Taxonomy" id="1972133"/>
    <lineage>
        <taxon>Bacteria</taxon>
        <taxon>Pseudomonadati</taxon>
        <taxon>Pseudomonadota</taxon>
        <taxon>Gammaproteobacteria</taxon>
        <taxon>Candidatus Nardonella</taxon>
    </lineage>
</organism>
<dbReference type="Gene3D" id="3.30.1390.10">
    <property type="match status" value="1"/>
</dbReference>
<evidence type="ECO:0000256" key="2">
    <source>
        <dbReference type="ARBA" id="ARBA00023274"/>
    </source>
</evidence>
<sequence>MTTNKNKIIEELSKMSLTEINDLIIMIEKKFSICLNKNIDNIDNTEVNDNKDNEKKLFNIKLINIGNNKISVIKNIRSILNLGLKESKEIVESCPVLLKSDLNKSEAESFKKILEDSGASVILE</sequence>
<accession>A0A2Z5TPV1</accession>
<dbReference type="EMBL" id="AP018161">
    <property type="protein sequence ID" value="BBA85084.1"/>
    <property type="molecule type" value="Genomic_DNA"/>
</dbReference>
<keyword evidence="6" id="KW-1185">Reference proteome</keyword>
<dbReference type="SUPFAM" id="SSF48300">
    <property type="entry name" value="Ribosomal protein L7/12, oligomerisation (N-terminal) domain"/>
    <property type="match status" value="1"/>
</dbReference>
<dbReference type="RefSeq" id="WP_148708433.1">
    <property type="nucleotide sequence ID" value="NZ_AP018161.1"/>
</dbReference>
<dbReference type="HAMAP" id="MF_00368">
    <property type="entry name" value="Ribosomal_bL12"/>
    <property type="match status" value="1"/>
</dbReference>
<dbReference type="KEGG" id="eor:NARRFE1_01490"/>
<reference evidence="5 6" key="1">
    <citation type="journal article" date="2017" name="Proc. Natl. Acad. Sci. U.S.A.">
        <title>Small genome symbiont underlies cuticle hardness in beetles.</title>
        <authorList>
            <person name="Anbutsu H."/>
            <person name="Moriyama M."/>
            <person name="Nikoh N."/>
            <person name="Hosokawa T."/>
            <person name="Futahashi R."/>
            <person name="Tanahashi M."/>
            <person name="Meng X.Y."/>
            <person name="Kuriwada T."/>
            <person name="Mori N."/>
            <person name="Oshima K."/>
            <person name="Hattori M."/>
            <person name="Fujie M."/>
            <person name="Satoh N."/>
            <person name="Maeda T."/>
            <person name="Shigenobu S."/>
            <person name="Koga R."/>
            <person name="Fukatsu T."/>
        </authorList>
    </citation>
    <scope>NUCLEOTIDE SEQUENCE [LARGE SCALE GENOMIC DNA]</scope>
    <source>
        <strain evidence="5">NARRFE1</strain>
    </source>
</reference>
<dbReference type="AlphaFoldDB" id="A0A2Z5TPV1"/>
<protein>
    <recommendedName>
        <fullName evidence="3">Large ribosomal subunit protein bL12</fullName>
    </recommendedName>
</protein>
<dbReference type="Gene3D" id="1.20.5.710">
    <property type="entry name" value="Single helix bin"/>
    <property type="match status" value="1"/>
</dbReference>
<keyword evidence="1 3" id="KW-0689">Ribosomal protein</keyword>
<dbReference type="SUPFAM" id="SSF54736">
    <property type="entry name" value="ClpS-like"/>
    <property type="match status" value="1"/>
</dbReference>
<dbReference type="GO" id="GO:0006412">
    <property type="term" value="P:translation"/>
    <property type="evidence" value="ECO:0007669"/>
    <property type="project" value="UniProtKB-UniRule"/>
</dbReference>
<keyword evidence="2 3" id="KW-0687">Ribonucleoprotein</keyword>
<evidence type="ECO:0000313" key="6">
    <source>
        <dbReference type="Proteomes" id="UP000289537"/>
    </source>
</evidence>
<comment type="function">
    <text evidence="3">Forms part of the ribosomal stalk which helps the ribosome interact with GTP-bound translation factors. Is thus essential for accurate translation.</text>
</comment>
<dbReference type="GO" id="GO:0003729">
    <property type="term" value="F:mRNA binding"/>
    <property type="evidence" value="ECO:0007669"/>
    <property type="project" value="TreeGrafter"/>
</dbReference>
<dbReference type="FunFam" id="3.30.1390.10:FF:000001">
    <property type="entry name" value="50S ribosomal protein L7/L12"/>
    <property type="match status" value="1"/>
</dbReference>
<dbReference type="GO" id="GO:0003735">
    <property type="term" value="F:structural constituent of ribosome"/>
    <property type="evidence" value="ECO:0007669"/>
    <property type="project" value="InterPro"/>
</dbReference>
<dbReference type="Proteomes" id="UP000289537">
    <property type="component" value="Chromosome"/>
</dbReference>
<dbReference type="PANTHER" id="PTHR45987">
    <property type="entry name" value="39S RIBOSOMAL PROTEIN L12"/>
    <property type="match status" value="1"/>
</dbReference>
<gene>
    <name evidence="3 5" type="primary">rplL</name>
    <name evidence="5" type="ORF">NARRFE1_01490</name>
</gene>
<dbReference type="InterPro" id="IPR036235">
    <property type="entry name" value="Ribosomal_bL12_oligo_N_sf"/>
</dbReference>
<dbReference type="PANTHER" id="PTHR45987:SF4">
    <property type="entry name" value="LARGE RIBOSOMAL SUBUNIT PROTEIN BL12M"/>
    <property type="match status" value="1"/>
</dbReference>
<feature type="domain" description="Large ribosomal subunit protein bL12 C-terminal" evidence="4">
    <location>
        <begin position="58"/>
        <end position="123"/>
    </location>
</feature>
<dbReference type="NCBIfam" id="TIGR00855">
    <property type="entry name" value="L12"/>
    <property type="match status" value="1"/>
</dbReference>
<dbReference type="OrthoDB" id="9811748at2"/>
<proteinExistence type="inferred from homology"/>
<evidence type="ECO:0000256" key="3">
    <source>
        <dbReference type="HAMAP-Rule" id="MF_00368"/>
    </source>
</evidence>
<comment type="similarity">
    <text evidence="3">Belongs to the bacterial ribosomal protein bL12 family.</text>
</comment>
<dbReference type="InterPro" id="IPR013823">
    <property type="entry name" value="Ribosomal_bL12_C"/>
</dbReference>
<evidence type="ECO:0000256" key="1">
    <source>
        <dbReference type="ARBA" id="ARBA00022980"/>
    </source>
</evidence>
<evidence type="ECO:0000259" key="4">
    <source>
        <dbReference type="Pfam" id="PF00542"/>
    </source>
</evidence>
<dbReference type="GO" id="GO:1990904">
    <property type="term" value="C:ribonucleoprotein complex"/>
    <property type="evidence" value="ECO:0007669"/>
    <property type="project" value="UniProtKB-KW"/>
</dbReference>
<dbReference type="GO" id="GO:0005840">
    <property type="term" value="C:ribosome"/>
    <property type="evidence" value="ECO:0007669"/>
    <property type="project" value="UniProtKB-KW"/>
</dbReference>
<dbReference type="CDD" id="cd00387">
    <property type="entry name" value="Ribosomal_L7_L12"/>
    <property type="match status" value="1"/>
</dbReference>
<name>A0A2Z5TPV1_9GAMM</name>
<dbReference type="Pfam" id="PF00542">
    <property type="entry name" value="Ribosomal_L12"/>
    <property type="match status" value="1"/>
</dbReference>